<protein>
    <submittedName>
        <fullName evidence="2">Uncharacterized protein</fullName>
    </submittedName>
</protein>
<accession>A0A1H8NX14</accession>
<dbReference type="Proteomes" id="UP000198942">
    <property type="component" value="Unassembled WGS sequence"/>
</dbReference>
<name>A0A1H8NX14_9SPHI</name>
<feature type="transmembrane region" description="Helical" evidence="1">
    <location>
        <begin position="63"/>
        <end position="83"/>
    </location>
</feature>
<dbReference type="OrthoDB" id="796137at2"/>
<dbReference type="EMBL" id="FOCL01000007">
    <property type="protein sequence ID" value="SEO33903.1"/>
    <property type="molecule type" value="Genomic_DNA"/>
</dbReference>
<dbReference type="NCBIfam" id="NF047765">
    <property type="entry name" value="LIC_13387_fam"/>
    <property type="match status" value="1"/>
</dbReference>
<reference evidence="3" key="1">
    <citation type="submission" date="2016-10" db="EMBL/GenBank/DDBJ databases">
        <authorList>
            <person name="Varghese N."/>
            <person name="Submissions S."/>
        </authorList>
    </citation>
    <scope>NUCLEOTIDE SEQUENCE [LARGE SCALE GENOMIC DNA]</scope>
    <source>
        <strain evidence="3">Gh-48</strain>
    </source>
</reference>
<proteinExistence type="predicted"/>
<organism evidence="2 3">
    <name type="scientific">Mucilaginibacter gossypiicola</name>
    <dbReference type="NCBI Taxonomy" id="551995"/>
    <lineage>
        <taxon>Bacteria</taxon>
        <taxon>Pseudomonadati</taxon>
        <taxon>Bacteroidota</taxon>
        <taxon>Sphingobacteriia</taxon>
        <taxon>Sphingobacteriales</taxon>
        <taxon>Sphingobacteriaceae</taxon>
        <taxon>Mucilaginibacter</taxon>
    </lineage>
</organism>
<feature type="transmembrane region" description="Helical" evidence="1">
    <location>
        <begin position="112"/>
        <end position="129"/>
    </location>
</feature>
<evidence type="ECO:0000313" key="2">
    <source>
        <dbReference type="EMBL" id="SEO33903.1"/>
    </source>
</evidence>
<evidence type="ECO:0000256" key="1">
    <source>
        <dbReference type="SAM" id="Phobius"/>
    </source>
</evidence>
<keyword evidence="1" id="KW-0812">Transmembrane</keyword>
<dbReference type="STRING" id="551995.SAMN05192574_107125"/>
<gene>
    <name evidence="2" type="ORF">SAMN05192574_107125</name>
</gene>
<feature type="transmembrane region" description="Helical" evidence="1">
    <location>
        <begin position="90"/>
        <end position="106"/>
    </location>
</feature>
<dbReference type="RefSeq" id="WP_091214286.1">
    <property type="nucleotide sequence ID" value="NZ_FOCL01000007.1"/>
</dbReference>
<keyword evidence="3" id="KW-1185">Reference proteome</keyword>
<evidence type="ECO:0000313" key="3">
    <source>
        <dbReference type="Proteomes" id="UP000198942"/>
    </source>
</evidence>
<dbReference type="AlphaFoldDB" id="A0A1H8NX14"/>
<keyword evidence="1" id="KW-1133">Transmembrane helix</keyword>
<sequence>MKPKIALRVAGILMLLHTLGHTIGALTWKQAPNATIQRVVDGMNNNHFPFMGSSVSLGLFFDGYGFIMIGVLLLLTVLLWLLSAEPNRRFILPVGLFLLFMGITELTYFFPFAAAFSLLAGLSTIYAYFKSPLWKRSN</sequence>
<dbReference type="InterPro" id="IPR058068">
    <property type="entry name" value="LIC_13387-like"/>
</dbReference>
<keyword evidence="1" id="KW-0472">Membrane</keyword>